<evidence type="ECO:0000313" key="3">
    <source>
        <dbReference type="Proteomes" id="UP000324800"/>
    </source>
</evidence>
<evidence type="ECO:0000313" key="2">
    <source>
        <dbReference type="EMBL" id="KAA6398308.1"/>
    </source>
</evidence>
<organism evidence="2 3">
    <name type="scientific">Streblomastix strix</name>
    <dbReference type="NCBI Taxonomy" id="222440"/>
    <lineage>
        <taxon>Eukaryota</taxon>
        <taxon>Metamonada</taxon>
        <taxon>Preaxostyla</taxon>
        <taxon>Oxymonadida</taxon>
        <taxon>Streblomastigidae</taxon>
        <taxon>Streblomastix</taxon>
    </lineage>
</organism>
<gene>
    <name evidence="2" type="ORF">EZS28_006165</name>
</gene>
<dbReference type="EMBL" id="SNRW01000986">
    <property type="protein sequence ID" value="KAA6398308.1"/>
    <property type="molecule type" value="Genomic_DNA"/>
</dbReference>
<comment type="caution">
    <text evidence="2">The sequence shown here is derived from an EMBL/GenBank/DDBJ whole genome shotgun (WGS) entry which is preliminary data.</text>
</comment>
<dbReference type="Proteomes" id="UP000324800">
    <property type="component" value="Unassembled WGS sequence"/>
</dbReference>
<feature type="signal peptide" evidence="1">
    <location>
        <begin position="1"/>
        <end position="24"/>
    </location>
</feature>
<protein>
    <submittedName>
        <fullName evidence="2">Uncharacterized protein</fullName>
    </submittedName>
</protein>
<name>A0A5J4WTK5_9EUKA</name>
<dbReference type="AlphaFoldDB" id="A0A5J4WTK5"/>
<feature type="chain" id="PRO_5023827226" evidence="1">
    <location>
        <begin position="25"/>
        <end position="398"/>
    </location>
</feature>
<sequence>MLSQMAFNKLLVVFLLISISLCQAHKLGINKPFSRTRNAPELYENEVLYFAEGTINDYGELIIDVADIVDGFDKDAVPFSQRNPYRAGTAITNDSFFAVTLPSGGFDALKTSQALSQDEEKCNFVAATQYSYVYALLGYTIKARYDVDIAPSITYIMKNFPTKFISRQEGEQDDVSVIQQATCDDISNYIAYVVHKYGVVGSDCIPNTEVPESTTNCTLPEGKYEKYLVGYKYANFFGNNDAVKQALIKFGPAFVYGYGLIIGWDPENWITVYRSHDTGRYILDSEDIDSDATDIQGYLYAQVDGDDTPVIPPEDCSGKTEAECACIEGDERTFCITCTAKNVPSSDCKCPADISGTYTKAQCEEDKASTEKEATGSVRVTLSVIATAAVLPALALFI</sequence>
<keyword evidence="1" id="KW-0732">Signal</keyword>
<reference evidence="2 3" key="1">
    <citation type="submission" date="2019-03" db="EMBL/GenBank/DDBJ databases">
        <title>Single cell metagenomics reveals metabolic interactions within the superorganism composed of flagellate Streblomastix strix and complex community of Bacteroidetes bacteria on its surface.</title>
        <authorList>
            <person name="Treitli S.C."/>
            <person name="Kolisko M."/>
            <person name="Husnik F."/>
            <person name="Keeling P."/>
            <person name="Hampl V."/>
        </authorList>
    </citation>
    <scope>NUCLEOTIDE SEQUENCE [LARGE SCALE GENOMIC DNA]</scope>
    <source>
        <strain evidence="2">ST1C</strain>
    </source>
</reference>
<evidence type="ECO:0000256" key="1">
    <source>
        <dbReference type="SAM" id="SignalP"/>
    </source>
</evidence>
<accession>A0A5J4WTK5</accession>
<proteinExistence type="predicted"/>